<dbReference type="CDD" id="cd16012">
    <property type="entry name" value="ALP"/>
    <property type="match status" value="1"/>
</dbReference>
<evidence type="ECO:0000256" key="3">
    <source>
        <dbReference type="SAM" id="SignalP"/>
    </source>
</evidence>
<dbReference type="PANTHER" id="PTHR11596:SF5">
    <property type="entry name" value="ALKALINE PHOSPHATASE"/>
    <property type="match status" value="1"/>
</dbReference>
<dbReference type="Pfam" id="PF00245">
    <property type="entry name" value="Alk_phosphatase"/>
    <property type="match status" value="1"/>
</dbReference>
<dbReference type="InterPro" id="IPR001952">
    <property type="entry name" value="Alkaline_phosphatase"/>
</dbReference>
<comment type="similarity">
    <text evidence="2">Belongs to the alkaline phosphatase family.</text>
</comment>
<dbReference type="PANTHER" id="PTHR11596">
    <property type="entry name" value="ALKALINE PHOSPHATASE"/>
    <property type="match status" value="1"/>
</dbReference>
<dbReference type="RefSeq" id="WP_238895370.1">
    <property type="nucleotide sequence ID" value="NZ_JAKOGG010000003.1"/>
</dbReference>
<feature type="signal peptide" evidence="3">
    <location>
        <begin position="1"/>
        <end position="26"/>
    </location>
</feature>
<name>A0ABT2FJX2_9GAMM</name>
<gene>
    <name evidence="4" type="ORF">L9G74_05865</name>
</gene>
<protein>
    <submittedName>
        <fullName evidence="4">Alkaline phosphatase</fullName>
    </submittedName>
</protein>
<evidence type="ECO:0000256" key="2">
    <source>
        <dbReference type="RuleBase" id="RU003946"/>
    </source>
</evidence>
<organism evidence="4 5">
    <name type="scientific">Shewanella electrica</name>
    <dbReference type="NCBI Taxonomy" id="515560"/>
    <lineage>
        <taxon>Bacteria</taxon>
        <taxon>Pseudomonadati</taxon>
        <taxon>Pseudomonadota</taxon>
        <taxon>Gammaproteobacteria</taxon>
        <taxon>Alteromonadales</taxon>
        <taxon>Shewanellaceae</taxon>
        <taxon>Shewanella</taxon>
    </lineage>
</organism>
<keyword evidence="3" id="KW-0732">Signal</keyword>
<dbReference type="Gene3D" id="3.40.720.10">
    <property type="entry name" value="Alkaline Phosphatase, subunit A"/>
    <property type="match status" value="1"/>
</dbReference>
<feature type="chain" id="PRO_5046270685" evidence="3">
    <location>
        <begin position="27"/>
        <end position="507"/>
    </location>
</feature>
<accession>A0ABT2FJX2</accession>
<dbReference type="InterPro" id="IPR017850">
    <property type="entry name" value="Alkaline_phosphatase_core_sf"/>
</dbReference>
<keyword evidence="1" id="KW-0597">Phosphoprotein</keyword>
<reference evidence="5" key="1">
    <citation type="submission" date="2023-07" db="EMBL/GenBank/DDBJ databases">
        <title>Shewanella mangrovi sp. nov., an acetaldehyde- degrading bacterium isolated from mangrove sediment.</title>
        <authorList>
            <person name="Liu Y."/>
        </authorList>
    </citation>
    <scope>NUCLEOTIDE SEQUENCE [LARGE SCALE GENOMIC DNA]</scope>
    <source>
        <strain evidence="5">C32</strain>
    </source>
</reference>
<dbReference type="SUPFAM" id="SSF53649">
    <property type="entry name" value="Alkaline phosphatase-like"/>
    <property type="match status" value="1"/>
</dbReference>
<dbReference type="SMART" id="SM00098">
    <property type="entry name" value="alkPPc"/>
    <property type="match status" value="1"/>
</dbReference>
<proteinExistence type="inferred from homology"/>
<evidence type="ECO:0000313" key="5">
    <source>
        <dbReference type="Proteomes" id="UP001201549"/>
    </source>
</evidence>
<comment type="caution">
    <text evidence="4">The sequence shown here is derived from an EMBL/GenBank/DDBJ whole genome shotgun (WGS) entry which is preliminary data.</text>
</comment>
<dbReference type="Proteomes" id="UP001201549">
    <property type="component" value="Unassembled WGS sequence"/>
</dbReference>
<dbReference type="PRINTS" id="PR00113">
    <property type="entry name" value="ALKPHPHTASE"/>
</dbReference>
<sequence>MKTLPHVQAAIATAIAAAFVCHSANAAVLPESQSQSSWYTAGAEAVAAKVATARNSGTAKNVILFVGDGMGVSTLTAARIFQGQAAGNTGEENRLSFENFPYSALSKTYSVNQQTPDSAPTMTAMVTGVKTEDGMLSVSADAIRGNCLSSQGHELKTALEYAEEAGKSTGIISTARLTHATPAATYAHTPERNWEADSDMPAEALANGCHDIAYQMVMEAPGDGLEVALGGGRGYFLPNTVVDGEGRNGRRADGKDLTSAWTTNYSNAAYVWNKAEFDAVDTASVDHLLGLFESSHMQYEADRADDVGGEPSLAEMTNKAIDLLAKNDKGYFLMVEAGRIDHAHHAGNAARALQDTVALSDAVQAAMDKVDMSNTLIIVTADHSHTFTIAGYPARGNPILGLVHAPDDEQIDTNPTLAADGLPYTTLGYTNGPGAKTGAREDLSAIDTTEVNFLQQAQVPLSSETHAAEDVAIYAAGPGAYLFQGSVEQNVIFHVINQAAALGATKY</sequence>
<dbReference type="EMBL" id="JAKOGG010000003">
    <property type="protein sequence ID" value="MCS4555960.1"/>
    <property type="molecule type" value="Genomic_DNA"/>
</dbReference>
<evidence type="ECO:0000256" key="1">
    <source>
        <dbReference type="ARBA" id="ARBA00022553"/>
    </source>
</evidence>
<keyword evidence="5" id="KW-1185">Reference proteome</keyword>
<evidence type="ECO:0000313" key="4">
    <source>
        <dbReference type="EMBL" id="MCS4555960.1"/>
    </source>
</evidence>